<dbReference type="Proteomes" id="UP000018467">
    <property type="component" value="Unassembled WGS sequence"/>
</dbReference>
<evidence type="ECO:0000256" key="1">
    <source>
        <dbReference type="ARBA" id="ARBA00022729"/>
    </source>
</evidence>
<dbReference type="Ensembl" id="ENSAMXT00000029903.1">
    <property type="protein sequence ID" value="ENSAMXP00000037272.1"/>
    <property type="gene ID" value="ENSAMXG00000031568.1"/>
</dbReference>
<dbReference type="PROSITE" id="PS00524">
    <property type="entry name" value="SMB_1"/>
    <property type="match status" value="1"/>
</dbReference>
<accession>A0A3B1J4S1</accession>
<dbReference type="GeneTree" id="ENSGT00390000008325"/>
<dbReference type="PROSITE" id="PS50092">
    <property type="entry name" value="TSP1"/>
    <property type="match status" value="1"/>
</dbReference>
<dbReference type="Pfam" id="PF25031">
    <property type="entry name" value="SBSPON_C"/>
    <property type="match status" value="1"/>
</dbReference>
<dbReference type="STRING" id="7994.ENSAMXP00000037272"/>
<dbReference type="KEGG" id="amex:103035495"/>
<organism evidence="6 7">
    <name type="scientific">Astyanax mexicanus</name>
    <name type="common">Blind cave fish</name>
    <name type="synonym">Astyanax fasciatus mexicanus</name>
    <dbReference type="NCBI Taxonomy" id="7994"/>
    <lineage>
        <taxon>Eukaryota</taxon>
        <taxon>Metazoa</taxon>
        <taxon>Chordata</taxon>
        <taxon>Craniata</taxon>
        <taxon>Vertebrata</taxon>
        <taxon>Euteleostomi</taxon>
        <taxon>Actinopterygii</taxon>
        <taxon>Neopterygii</taxon>
        <taxon>Teleostei</taxon>
        <taxon>Ostariophysi</taxon>
        <taxon>Characiformes</taxon>
        <taxon>Characoidei</taxon>
        <taxon>Acestrorhamphidae</taxon>
        <taxon>Acestrorhamphinae</taxon>
        <taxon>Astyanax</taxon>
    </lineage>
</organism>
<dbReference type="SUPFAM" id="SSF82895">
    <property type="entry name" value="TSP-1 type 1 repeat"/>
    <property type="match status" value="1"/>
</dbReference>
<evidence type="ECO:0000256" key="4">
    <source>
        <dbReference type="SAM" id="SignalP"/>
    </source>
</evidence>
<reference evidence="7" key="1">
    <citation type="submission" date="2013-03" db="EMBL/GenBank/DDBJ databases">
        <authorList>
            <person name="Jeffery W."/>
            <person name="Warren W."/>
            <person name="Wilson R.K."/>
        </authorList>
    </citation>
    <scope>NUCLEOTIDE SEQUENCE</scope>
    <source>
        <strain evidence="7">female</strain>
    </source>
</reference>
<evidence type="ECO:0000259" key="5">
    <source>
        <dbReference type="PROSITE" id="PS50958"/>
    </source>
</evidence>
<evidence type="ECO:0000256" key="3">
    <source>
        <dbReference type="ARBA" id="ARBA00023180"/>
    </source>
</evidence>
<keyword evidence="3" id="KW-0325">Glycoprotein</keyword>
<proteinExistence type="predicted"/>
<feature type="domain" description="SMB" evidence="5">
    <location>
        <begin position="24"/>
        <end position="79"/>
    </location>
</feature>
<keyword evidence="1 4" id="KW-0732">Signal</keyword>
<reference evidence="6" key="3">
    <citation type="submission" date="2025-08" db="UniProtKB">
        <authorList>
            <consortium name="Ensembl"/>
        </authorList>
    </citation>
    <scope>IDENTIFICATION</scope>
</reference>
<dbReference type="OMA" id="QAASPQW"/>
<evidence type="ECO:0000313" key="6">
    <source>
        <dbReference type="Ensembl" id="ENSAMXP00000037272.1"/>
    </source>
</evidence>
<dbReference type="InParanoid" id="A0A3B1J4S1"/>
<reference evidence="7" key="2">
    <citation type="journal article" date="2014" name="Nat. Commun.">
        <title>The cavefish genome reveals candidate genes for eye loss.</title>
        <authorList>
            <person name="McGaugh S.E."/>
            <person name="Gross J.B."/>
            <person name="Aken B."/>
            <person name="Blin M."/>
            <person name="Borowsky R."/>
            <person name="Chalopin D."/>
            <person name="Hinaux H."/>
            <person name="Jeffery W.R."/>
            <person name="Keene A."/>
            <person name="Ma L."/>
            <person name="Minx P."/>
            <person name="Murphy D."/>
            <person name="O'Quin K.E."/>
            <person name="Retaux S."/>
            <person name="Rohner N."/>
            <person name="Searle S.M."/>
            <person name="Stahl B.A."/>
            <person name="Tabin C."/>
            <person name="Volff J.N."/>
            <person name="Yoshizawa M."/>
            <person name="Warren W.C."/>
        </authorList>
    </citation>
    <scope>NUCLEOTIDE SEQUENCE [LARGE SCALE GENOMIC DNA]</scope>
    <source>
        <strain evidence="7">female</strain>
    </source>
</reference>
<dbReference type="OrthoDB" id="98591at2759"/>
<feature type="chain" id="PRO_5017298599" evidence="4">
    <location>
        <begin position="27"/>
        <end position="264"/>
    </location>
</feature>
<name>A0A3B1J4S1_ASTMX</name>
<protein>
    <submittedName>
        <fullName evidence="6">Somatomedin B and thrombospondin type 1 domain containing</fullName>
    </submittedName>
</protein>
<dbReference type="InterPro" id="IPR000884">
    <property type="entry name" value="TSP1_rpt"/>
</dbReference>
<dbReference type="InterPro" id="IPR044004">
    <property type="entry name" value="TSP1_spondin_dom"/>
</dbReference>
<sequence>MIGSVVIRWASVLLATVFGPYHPAEGGCSGQCCPGKDLTCSSLDWRSDRVYTTCYCDESCVRSKDCCFDYPTECTAQPCVVSEWTHWSGCARPCQPSYRVRRRSIEIKPQNSGQACPALEERAGCMEYQDYEGQSCGHSQGPALITTMEYSNGRIAHVVYGTPVDSGFCMEFKVESLSRHCMVENKPHTRWMQYLREGFVVCVSCQPPAISNRSHTCNGDGQSANRDTILQWQAVGNPRCRGTWKKVQKLQHCSCPSVHSFIFI</sequence>
<evidence type="ECO:0000256" key="2">
    <source>
        <dbReference type="ARBA" id="ARBA00023157"/>
    </source>
</evidence>
<dbReference type="PANTHER" id="PTHR20920">
    <property type="entry name" value="RPE-SPONDIN"/>
    <property type="match status" value="1"/>
</dbReference>
<dbReference type="InterPro" id="IPR039942">
    <property type="entry name" value="SBSPO"/>
</dbReference>
<dbReference type="Bgee" id="ENSAMXG00000031568">
    <property type="expression patterns" value="Expressed in heart and 11 other cell types or tissues"/>
</dbReference>
<dbReference type="GeneID" id="103035495"/>
<dbReference type="RefSeq" id="XP_007260163.1">
    <property type="nucleotide sequence ID" value="XM_007260101.1"/>
</dbReference>
<dbReference type="AlphaFoldDB" id="A0A3B1J4S1"/>
<dbReference type="InterPro" id="IPR001212">
    <property type="entry name" value="Somatomedin_B_dom"/>
</dbReference>
<dbReference type="InterPro" id="IPR056801">
    <property type="entry name" value="SBSPON_C"/>
</dbReference>
<dbReference type="PROSITE" id="PS50958">
    <property type="entry name" value="SMB_2"/>
    <property type="match status" value="1"/>
</dbReference>
<reference evidence="6" key="4">
    <citation type="submission" date="2025-09" db="UniProtKB">
        <authorList>
            <consortium name="Ensembl"/>
        </authorList>
    </citation>
    <scope>IDENTIFICATION</scope>
</reference>
<dbReference type="Gene3D" id="2.20.100.10">
    <property type="entry name" value="Thrombospondin type-1 (TSP1) repeat"/>
    <property type="match status" value="1"/>
</dbReference>
<feature type="signal peptide" evidence="4">
    <location>
        <begin position="1"/>
        <end position="26"/>
    </location>
</feature>
<evidence type="ECO:0000313" key="7">
    <source>
        <dbReference type="Proteomes" id="UP000018467"/>
    </source>
</evidence>
<keyword evidence="7" id="KW-1185">Reference proteome</keyword>
<dbReference type="Pfam" id="PF19028">
    <property type="entry name" value="TSP1_spondin"/>
    <property type="match status" value="1"/>
</dbReference>
<keyword evidence="2" id="KW-1015">Disulfide bond</keyword>
<dbReference type="PANTHER" id="PTHR20920:SF2">
    <property type="entry name" value="SOMATOMEDIN-B AND THROMBOSPONDIN TYPE-1 DOMAIN-CONTAINING PROTEIN"/>
    <property type="match status" value="1"/>
</dbReference>
<dbReference type="InterPro" id="IPR036383">
    <property type="entry name" value="TSP1_rpt_sf"/>
</dbReference>